<protein>
    <submittedName>
        <fullName evidence="2">Uncharacterized protein</fullName>
    </submittedName>
</protein>
<dbReference type="AlphaFoldDB" id="A0A1Z5JRB1"/>
<evidence type="ECO:0000313" key="2">
    <source>
        <dbReference type="EMBL" id="GAX16308.1"/>
    </source>
</evidence>
<proteinExistence type="predicted"/>
<feature type="compositionally biased region" description="Low complexity" evidence="1">
    <location>
        <begin position="220"/>
        <end position="244"/>
    </location>
</feature>
<feature type="region of interest" description="Disordered" evidence="1">
    <location>
        <begin position="220"/>
        <end position="262"/>
    </location>
</feature>
<keyword evidence="3" id="KW-1185">Reference proteome</keyword>
<organism evidence="2 3">
    <name type="scientific">Fistulifera solaris</name>
    <name type="common">Oleaginous diatom</name>
    <dbReference type="NCBI Taxonomy" id="1519565"/>
    <lineage>
        <taxon>Eukaryota</taxon>
        <taxon>Sar</taxon>
        <taxon>Stramenopiles</taxon>
        <taxon>Ochrophyta</taxon>
        <taxon>Bacillariophyta</taxon>
        <taxon>Bacillariophyceae</taxon>
        <taxon>Bacillariophycidae</taxon>
        <taxon>Naviculales</taxon>
        <taxon>Naviculaceae</taxon>
        <taxon>Fistulifera</taxon>
    </lineage>
</organism>
<evidence type="ECO:0000256" key="1">
    <source>
        <dbReference type="SAM" id="MobiDB-lite"/>
    </source>
</evidence>
<dbReference type="EMBL" id="BDSP01000103">
    <property type="protein sequence ID" value="GAX16308.1"/>
    <property type="molecule type" value="Genomic_DNA"/>
</dbReference>
<accession>A0A1Z5JRB1</accession>
<gene>
    <name evidence="2" type="ORF">FisN_35Hu007</name>
</gene>
<dbReference type="InParanoid" id="A0A1Z5JRB1"/>
<evidence type="ECO:0000313" key="3">
    <source>
        <dbReference type="Proteomes" id="UP000198406"/>
    </source>
</evidence>
<reference evidence="2 3" key="1">
    <citation type="journal article" date="2015" name="Plant Cell">
        <title>Oil accumulation by the oleaginous diatom Fistulifera solaris as revealed by the genome and transcriptome.</title>
        <authorList>
            <person name="Tanaka T."/>
            <person name="Maeda Y."/>
            <person name="Veluchamy A."/>
            <person name="Tanaka M."/>
            <person name="Abida H."/>
            <person name="Marechal E."/>
            <person name="Bowler C."/>
            <person name="Muto M."/>
            <person name="Sunaga Y."/>
            <person name="Tanaka M."/>
            <person name="Yoshino T."/>
            <person name="Taniguchi T."/>
            <person name="Fukuda Y."/>
            <person name="Nemoto M."/>
            <person name="Matsumoto M."/>
            <person name="Wong P.S."/>
            <person name="Aburatani S."/>
            <person name="Fujibuchi W."/>
        </authorList>
    </citation>
    <scope>NUCLEOTIDE SEQUENCE [LARGE SCALE GENOMIC DNA]</scope>
    <source>
        <strain evidence="2 3">JPCC DA0580</strain>
    </source>
</reference>
<sequence length="402" mass="45671">MKIDFKMFNPEARPLPTRNIKWSLGRVNYEFAFPYLSQDVHSFSDFMSHLDRVFNGIRNSVDTDDQFIKSCWIVFGRTLDSNTYSSAYQSVETQVLTQNNFNKSKQFFDEVVRLYVKEFFQDTHQARLVEEVRNPEFPTNGYPVDNFYLLLMQANQRIERIPGPHKALDEAAFKTAFFNSMPPAWRDRWIAFKGTTALTDFSTIEIKNYMSTLQRLAQAKTANNNAQATAKPSGNGQKNSSGSGHRPPTKDSRAAKHKYPPRMSHAQIERAIQNSYAWDHKQDPKLDCELHPKQAGKEGHKWFQCNMNPNKAKGLFQNVTSKLKVAWSGKNSTATHVAETMDTDIEAETLVTETIAPEDDGKVAAINDAYSAMNLDDTAAKFNMDDVFDIDDLTDVSESGAK</sequence>
<comment type="caution">
    <text evidence="2">The sequence shown here is derived from an EMBL/GenBank/DDBJ whole genome shotgun (WGS) entry which is preliminary data.</text>
</comment>
<dbReference type="Proteomes" id="UP000198406">
    <property type="component" value="Unassembled WGS sequence"/>
</dbReference>
<name>A0A1Z5JRB1_FISSO</name>